<dbReference type="RefSeq" id="WP_068481020.1">
    <property type="nucleotide sequence ID" value="NZ_CZJS01000111.1"/>
</dbReference>
<organism evidence="2 3">
    <name type="scientific">Pseudoclavibacter helvolus</name>
    <dbReference type="NCBI Taxonomy" id="255205"/>
    <lineage>
        <taxon>Bacteria</taxon>
        <taxon>Bacillati</taxon>
        <taxon>Actinomycetota</taxon>
        <taxon>Actinomycetes</taxon>
        <taxon>Micrococcales</taxon>
        <taxon>Microbacteriaceae</taxon>
        <taxon>Pseudoclavibacter</taxon>
    </lineage>
</organism>
<protein>
    <recommendedName>
        <fullName evidence="4">DUF2993 domain-containing protein</fullName>
    </recommendedName>
</protein>
<feature type="region of interest" description="Disordered" evidence="1">
    <location>
        <begin position="1"/>
        <end position="31"/>
    </location>
</feature>
<name>A0A7W4UQ13_9MICO</name>
<evidence type="ECO:0000313" key="2">
    <source>
        <dbReference type="EMBL" id="MBB2958079.1"/>
    </source>
</evidence>
<reference evidence="2 3" key="1">
    <citation type="submission" date="2020-08" db="EMBL/GenBank/DDBJ databases">
        <title>Sequencing the genomes of 1000 actinobacteria strains.</title>
        <authorList>
            <person name="Klenk H.-P."/>
        </authorList>
    </citation>
    <scope>NUCLEOTIDE SEQUENCE [LARGE SCALE GENOMIC DNA]</scope>
    <source>
        <strain evidence="2 3">DSM 20419</strain>
    </source>
</reference>
<dbReference type="Proteomes" id="UP000545286">
    <property type="component" value="Unassembled WGS sequence"/>
</dbReference>
<dbReference type="OrthoDB" id="5105492at2"/>
<evidence type="ECO:0000313" key="3">
    <source>
        <dbReference type="Proteomes" id="UP000545286"/>
    </source>
</evidence>
<dbReference type="EMBL" id="JACHWJ010000003">
    <property type="protein sequence ID" value="MBB2958079.1"/>
    <property type="molecule type" value="Genomic_DNA"/>
</dbReference>
<sequence>METPQQAPDSAASSGAEPEALVIASGPRPTTPEEAARVLERFVRETMPPIFDADNTMDVRGLDLARVTAHPLAGDLFGLDVDLTGLDVAFDATVEDAPPPPVFPEFGTEASRADARLAEVRVRAVPARIQGASVEATITAGGVHVDWAEDDRGQLALALRQGTAGGQAATVFPVDTLLLDVAAKQQEVVDALVAIVTESGAGQGFHLSDVDLELTQAGPRGAHLHAAGKVRRGLLRASLLFTTEAQLGDDLKLQLINPRLTSRNPIIGLLLLAVRGQIRSELADPIDLRDLQLDPLKLVDAQFEVGERLRLRLEYK</sequence>
<comment type="caution">
    <text evidence="2">The sequence shown here is derived from an EMBL/GenBank/DDBJ whole genome shotgun (WGS) entry which is preliminary data.</text>
</comment>
<feature type="compositionally biased region" description="Polar residues" evidence="1">
    <location>
        <begin position="1"/>
        <end position="13"/>
    </location>
</feature>
<gene>
    <name evidence="2" type="ORF">FHX72_002224</name>
</gene>
<keyword evidence="3" id="KW-1185">Reference proteome</keyword>
<evidence type="ECO:0008006" key="4">
    <source>
        <dbReference type="Google" id="ProtNLM"/>
    </source>
</evidence>
<evidence type="ECO:0000256" key="1">
    <source>
        <dbReference type="SAM" id="MobiDB-lite"/>
    </source>
</evidence>
<accession>A0A7W4UQ13</accession>
<proteinExistence type="predicted"/>
<dbReference type="AlphaFoldDB" id="A0A7W4UQ13"/>